<dbReference type="AlphaFoldDB" id="A0A2D3V9A2"/>
<feature type="compositionally biased region" description="Basic and acidic residues" evidence="1">
    <location>
        <begin position="83"/>
        <end position="101"/>
    </location>
</feature>
<sequence length="464" mass="52031">MKYHEPGRPPGVVSSVDGIHRRRRTINHTSPPLLQEWELRDRYYNQHDDLDHEQYLVEEVESNEDDDEYTRRRGMYDEDYYSEDERHYSPPITSRERERDEALMQSAYARIARAREKGKTNVNLSQEEMQALERGRMGRRTSGPQQALERRTIQLPEPSPLATPPKTPAAAAAISSKTKDKVKATSSRSSSATSLASLKKSGRKSTGLISSSPAKSNSKAKVQRKGSISLPSELHAPIAMDLLQAPPGMRLVNGPNGIPVYAPIELYSGRNSPIATRSRSGSIQRKESMPEYPPSSMSTRYRPGSSSSLRDDGDAPYDYYGSPGRRASVSSAQRYRDMPSYGYEYGERPISRHQHHQQEFGESPLSVRYAGLRRAAPPSATPMTARDRDRMQRLPSGESSASSEGSEEQGVRVEVRVEEGGGYAVVEEDVSEGKKEKKDSREKDRDKRGVSGSVRKRRKEGSRR</sequence>
<keyword evidence="3" id="KW-1185">Reference proteome</keyword>
<feature type="compositionally biased region" description="Pro residues" evidence="1">
    <location>
        <begin position="157"/>
        <end position="167"/>
    </location>
</feature>
<feature type="compositionally biased region" description="Basic and acidic residues" evidence="1">
    <location>
        <begin position="409"/>
        <end position="419"/>
    </location>
</feature>
<dbReference type="GeneID" id="35599114"/>
<feature type="region of interest" description="Disordered" evidence="1">
    <location>
        <begin position="1"/>
        <end position="27"/>
    </location>
</feature>
<dbReference type="Proteomes" id="UP000225277">
    <property type="component" value="Unassembled WGS sequence"/>
</dbReference>
<evidence type="ECO:0000256" key="1">
    <source>
        <dbReference type="SAM" id="MobiDB-lite"/>
    </source>
</evidence>
<dbReference type="OrthoDB" id="63113at2759"/>
<gene>
    <name evidence="2" type="ORF">RCC_03928</name>
</gene>
<reference evidence="2 3" key="1">
    <citation type="submission" date="2016-03" db="EMBL/GenBank/DDBJ databases">
        <authorList>
            <person name="Ploux O."/>
        </authorList>
    </citation>
    <scope>NUCLEOTIDE SEQUENCE [LARGE SCALE GENOMIC DNA]</scope>
    <source>
        <strain evidence="2 3">URUG2</strain>
    </source>
</reference>
<dbReference type="STRING" id="112498.A0A2D3V9A2"/>
<dbReference type="EMBL" id="FJUY01000005">
    <property type="protein sequence ID" value="CZT18089.1"/>
    <property type="molecule type" value="Genomic_DNA"/>
</dbReference>
<feature type="region of interest" description="Disordered" evidence="1">
    <location>
        <begin position="131"/>
        <end position="228"/>
    </location>
</feature>
<accession>A0A2D3V9A2</accession>
<feature type="compositionally biased region" description="Low complexity" evidence="1">
    <location>
        <begin position="184"/>
        <end position="199"/>
    </location>
</feature>
<dbReference type="RefSeq" id="XP_023624979.1">
    <property type="nucleotide sequence ID" value="XM_023769211.1"/>
</dbReference>
<feature type="compositionally biased region" description="Low complexity" evidence="1">
    <location>
        <begin position="210"/>
        <end position="220"/>
    </location>
</feature>
<evidence type="ECO:0000313" key="3">
    <source>
        <dbReference type="Proteomes" id="UP000225277"/>
    </source>
</evidence>
<organism evidence="2 3">
    <name type="scientific">Ramularia collo-cygni</name>
    <dbReference type="NCBI Taxonomy" id="112498"/>
    <lineage>
        <taxon>Eukaryota</taxon>
        <taxon>Fungi</taxon>
        <taxon>Dikarya</taxon>
        <taxon>Ascomycota</taxon>
        <taxon>Pezizomycotina</taxon>
        <taxon>Dothideomycetes</taxon>
        <taxon>Dothideomycetidae</taxon>
        <taxon>Mycosphaerellales</taxon>
        <taxon>Mycosphaerellaceae</taxon>
        <taxon>Ramularia</taxon>
    </lineage>
</organism>
<feature type="region of interest" description="Disordered" evidence="1">
    <location>
        <begin position="80"/>
        <end position="101"/>
    </location>
</feature>
<proteinExistence type="predicted"/>
<feature type="compositionally biased region" description="Basic residues" evidence="1">
    <location>
        <begin position="454"/>
        <end position="464"/>
    </location>
</feature>
<protein>
    <submittedName>
        <fullName evidence="2">Uncharacterized protein</fullName>
    </submittedName>
</protein>
<feature type="compositionally biased region" description="Polar residues" evidence="1">
    <location>
        <begin position="271"/>
        <end position="283"/>
    </location>
</feature>
<evidence type="ECO:0000313" key="2">
    <source>
        <dbReference type="EMBL" id="CZT18089.1"/>
    </source>
</evidence>
<feature type="region of interest" description="Disordered" evidence="1">
    <location>
        <begin position="353"/>
        <end position="464"/>
    </location>
</feature>
<name>A0A2D3V9A2_9PEZI</name>
<feature type="compositionally biased region" description="Basic and acidic residues" evidence="1">
    <location>
        <begin position="431"/>
        <end position="449"/>
    </location>
</feature>
<feature type="region of interest" description="Disordered" evidence="1">
    <location>
        <begin position="271"/>
        <end position="335"/>
    </location>
</feature>